<name>A0ABY2S6H5_9PSEU</name>
<evidence type="ECO:0000313" key="7">
    <source>
        <dbReference type="Proteomes" id="UP000309992"/>
    </source>
</evidence>
<evidence type="ECO:0000256" key="3">
    <source>
        <dbReference type="PROSITE-ProRule" id="PRU00169"/>
    </source>
</evidence>
<dbReference type="SMART" id="SM00421">
    <property type="entry name" value="HTH_LUXR"/>
    <property type="match status" value="1"/>
</dbReference>
<evidence type="ECO:0000313" key="6">
    <source>
        <dbReference type="EMBL" id="TKG71515.1"/>
    </source>
</evidence>
<dbReference type="SMART" id="SM00448">
    <property type="entry name" value="REC"/>
    <property type="match status" value="1"/>
</dbReference>
<dbReference type="PANTHER" id="PTHR43214">
    <property type="entry name" value="TWO-COMPONENT RESPONSE REGULATOR"/>
    <property type="match status" value="1"/>
</dbReference>
<dbReference type="InterPro" id="IPR058245">
    <property type="entry name" value="NreC/VraR/RcsB-like_REC"/>
</dbReference>
<dbReference type="PRINTS" id="PR00038">
    <property type="entry name" value="HTHLUXR"/>
</dbReference>
<evidence type="ECO:0000259" key="5">
    <source>
        <dbReference type="PROSITE" id="PS50110"/>
    </source>
</evidence>
<dbReference type="SUPFAM" id="SSF46894">
    <property type="entry name" value="C-terminal effector domain of the bipartite response regulators"/>
    <property type="match status" value="1"/>
</dbReference>
<dbReference type="InterPro" id="IPR016032">
    <property type="entry name" value="Sig_transdc_resp-reg_C-effctor"/>
</dbReference>
<dbReference type="EMBL" id="SWMS01000005">
    <property type="protein sequence ID" value="TKG71515.1"/>
    <property type="molecule type" value="Genomic_DNA"/>
</dbReference>
<organism evidence="6 7">
    <name type="scientific">Prauserella endophytica</name>
    <dbReference type="NCBI Taxonomy" id="1592324"/>
    <lineage>
        <taxon>Bacteria</taxon>
        <taxon>Bacillati</taxon>
        <taxon>Actinomycetota</taxon>
        <taxon>Actinomycetes</taxon>
        <taxon>Pseudonocardiales</taxon>
        <taxon>Pseudonocardiaceae</taxon>
        <taxon>Prauserella</taxon>
        <taxon>Prauserella coralliicola group</taxon>
    </lineage>
</organism>
<dbReference type="Gene3D" id="3.40.50.2300">
    <property type="match status" value="1"/>
</dbReference>
<evidence type="ECO:0000259" key="4">
    <source>
        <dbReference type="PROSITE" id="PS50043"/>
    </source>
</evidence>
<dbReference type="CDD" id="cd17535">
    <property type="entry name" value="REC_NarL-like"/>
    <property type="match status" value="1"/>
</dbReference>
<dbReference type="Pfam" id="PF00196">
    <property type="entry name" value="GerE"/>
    <property type="match status" value="1"/>
</dbReference>
<dbReference type="Pfam" id="PF00072">
    <property type="entry name" value="Response_reg"/>
    <property type="match status" value="1"/>
</dbReference>
<keyword evidence="2" id="KW-0238">DNA-binding</keyword>
<dbReference type="InterPro" id="IPR000792">
    <property type="entry name" value="Tscrpt_reg_LuxR_C"/>
</dbReference>
<feature type="modified residue" description="4-aspartylphosphate" evidence="3">
    <location>
        <position position="58"/>
    </location>
</feature>
<dbReference type="CDD" id="cd06170">
    <property type="entry name" value="LuxR_C_like"/>
    <property type="match status" value="1"/>
</dbReference>
<evidence type="ECO:0000256" key="2">
    <source>
        <dbReference type="ARBA" id="ARBA00023125"/>
    </source>
</evidence>
<dbReference type="PROSITE" id="PS50110">
    <property type="entry name" value="RESPONSE_REGULATORY"/>
    <property type="match status" value="1"/>
</dbReference>
<reference evidence="6 7" key="1">
    <citation type="journal article" date="2015" name="Antonie Van Leeuwenhoek">
        <title>Prauserella endophytica sp. nov., an endophytic actinobacterium isolated from Tamarix taklamakanensis.</title>
        <authorList>
            <person name="Liu J.M."/>
            <person name="Habden X."/>
            <person name="Guo L."/>
            <person name="Tuo L."/>
            <person name="Jiang Z.K."/>
            <person name="Liu S.W."/>
            <person name="Liu X.F."/>
            <person name="Chen L."/>
            <person name="Li R.F."/>
            <person name="Zhang Y.Q."/>
            <person name="Sun C.H."/>
        </authorList>
    </citation>
    <scope>NUCLEOTIDE SEQUENCE [LARGE SCALE GENOMIC DNA]</scope>
    <source>
        <strain evidence="6 7">CGMCC 4.7182</strain>
    </source>
</reference>
<proteinExistence type="predicted"/>
<feature type="domain" description="HTH luxR-type" evidence="4">
    <location>
        <begin position="141"/>
        <end position="206"/>
    </location>
</feature>
<dbReference type="InterPro" id="IPR011006">
    <property type="entry name" value="CheY-like_superfamily"/>
</dbReference>
<dbReference type="SUPFAM" id="SSF52172">
    <property type="entry name" value="CheY-like"/>
    <property type="match status" value="1"/>
</dbReference>
<sequence length="215" mass="23079">MHMAEPVVVGVIEDHPLYREALARVLYEADGVELGAVAESVGHFAAHEQAPGTVVVLDLKLRGLADAAAVRQVVAMGYHVLVISAHAGQTEVLGAISAGARGYLTKEAEGEEILDAVRQIGAGGSYVSPVLASFVLDAQRQVGARSELSERERQVLALVAAGERDQDIADAMEISVRTVRSYLDRIRDKTGRRRRPELTRLAIEEGITASGEPRH</sequence>
<dbReference type="InterPro" id="IPR039420">
    <property type="entry name" value="WalR-like"/>
</dbReference>
<dbReference type="InterPro" id="IPR001789">
    <property type="entry name" value="Sig_transdc_resp-reg_receiver"/>
</dbReference>
<gene>
    <name evidence="6" type="ORF">FCN18_12105</name>
</gene>
<accession>A0ABY2S6H5</accession>
<protein>
    <submittedName>
        <fullName evidence="6">Response regulator transcription factor</fullName>
    </submittedName>
</protein>
<keyword evidence="7" id="KW-1185">Reference proteome</keyword>
<comment type="caution">
    <text evidence="6">The sequence shown here is derived from an EMBL/GenBank/DDBJ whole genome shotgun (WGS) entry which is preliminary data.</text>
</comment>
<dbReference type="PANTHER" id="PTHR43214:SF44">
    <property type="entry name" value="TWO-COMPONENT RESPONSE REGULATOR"/>
    <property type="match status" value="1"/>
</dbReference>
<dbReference type="Proteomes" id="UP000309992">
    <property type="component" value="Unassembled WGS sequence"/>
</dbReference>
<feature type="domain" description="Response regulatory" evidence="5">
    <location>
        <begin position="8"/>
        <end position="121"/>
    </location>
</feature>
<evidence type="ECO:0000256" key="1">
    <source>
        <dbReference type="ARBA" id="ARBA00022553"/>
    </source>
</evidence>
<dbReference type="PROSITE" id="PS50043">
    <property type="entry name" value="HTH_LUXR_2"/>
    <property type="match status" value="1"/>
</dbReference>
<keyword evidence="1 3" id="KW-0597">Phosphoprotein</keyword>